<keyword evidence="1" id="KW-0812">Transmembrane</keyword>
<proteinExistence type="predicted"/>
<organism evidence="2 3">
    <name type="scientific">Lophiostoma macrostomum CBS 122681</name>
    <dbReference type="NCBI Taxonomy" id="1314788"/>
    <lineage>
        <taxon>Eukaryota</taxon>
        <taxon>Fungi</taxon>
        <taxon>Dikarya</taxon>
        <taxon>Ascomycota</taxon>
        <taxon>Pezizomycotina</taxon>
        <taxon>Dothideomycetes</taxon>
        <taxon>Pleosporomycetidae</taxon>
        <taxon>Pleosporales</taxon>
        <taxon>Lophiostomataceae</taxon>
        <taxon>Lophiostoma</taxon>
    </lineage>
</organism>
<keyword evidence="1" id="KW-0472">Membrane</keyword>
<feature type="transmembrane region" description="Helical" evidence="1">
    <location>
        <begin position="21"/>
        <end position="39"/>
    </location>
</feature>
<dbReference type="EMBL" id="MU004387">
    <property type="protein sequence ID" value="KAF2653096.1"/>
    <property type="molecule type" value="Genomic_DNA"/>
</dbReference>
<dbReference type="AlphaFoldDB" id="A0A6A6SZH3"/>
<gene>
    <name evidence="2" type="ORF">K491DRAFT_21327</name>
</gene>
<reference evidence="2" key="1">
    <citation type="journal article" date="2020" name="Stud. Mycol.">
        <title>101 Dothideomycetes genomes: a test case for predicting lifestyles and emergence of pathogens.</title>
        <authorList>
            <person name="Haridas S."/>
            <person name="Albert R."/>
            <person name="Binder M."/>
            <person name="Bloem J."/>
            <person name="Labutti K."/>
            <person name="Salamov A."/>
            <person name="Andreopoulos B."/>
            <person name="Baker S."/>
            <person name="Barry K."/>
            <person name="Bills G."/>
            <person name="Bluhm B."/>
            <person name="Cannon C."/>
            <person name="Castanera R."/>
            <person name="Culley D."/>
            <person name="Daum C."/>
            <person name="Ezra D."/>
            <person name="Gonzalez J."/>
            <person name="Henrissat B."/>
            <person name="Kuo A."/>
            <person name="Liang C."/>
            <person name="Lipzen A."/>
            <person name="Lutzoni F."/>
            <person name="Magnuson J."/>
            <person name="Mondo S."/>
            <person name="Nolan M."/>
            <person name="Ohm R."/>
            <person name="Pangilinan J."/>
            <person name="Park H.-J."/>
            <person name="Ramirez L."/>
            <person name="Alfaro M."/>
            <person name="Sun H."/>
            <person name="Tritt A."/>
            <person name="Yoshinaga Y."/>
            <person name="Zwiers L.-H."/>
            <person name="Turgeon B."/>
            <person name="Goodwin S."/>
            <person name="Spatafora J."/>
            <person name="Crous P."/>
            <person name="Grigoriev I."/>
        </authorList>
    </citation>
    <scope>NUCLEOTIDE SEQUENCE</scope>
    <source>
        <strain evidence="2">CBS 122681</strain>
    </source>
</reference>
<name>A0A6A6SZH3_9PLEO</name>
<dbReference type="Proteomes" id="UP000799324">
    <property type="component" value="Unassembled WGS sequence"/>
</dbReference>
<evidence type="ECO:0000313" key="2">
    <source>
        <dbReference type="EMBL" id="KAF2653096.1"/>
    </source>
</evidence>
<sequence length="194" mass="23293">MKLPQINLPAILKPQKRYKPYYYIAGLCVIYTPYFIYFPHPQPWWPRYLYVYAYIPLCLLIGFFISGIYFLFYKRRKDRIMKDEREREEDRKRIMAVTGGVPYTMEDSEKFMMAGLAKPEKAFLPRKMNLVEKWKGRRGRGRMRSETIWDADEWRDSISLTDASDVIRKREEEGFHDIPLEYIQGGQRTPGHMV</sequence>
<accession>A0A6A6SZH3</accession>
<feature type="transmembrane region" description="Helical" evidence="1">
    <location>
        <begin position="51"/>
        <end position="72"/>
    </location>
</feature>
<evidence type="ECO:0000256" key="1">
    <source>
        <dbReference type="SAM" id="Phobius"/>
    </source>
</evidence>
<evidence type="ECO:0000313" key="3">
    <source>
        <dbReference type="Proteomes" id="UP000799324"/>
    </source>
</evidence>
<protein>
    <submittedName>
        <fullName evidence="2">Uncharacterized protein</fullName>
    </submittedName>
</protein>
<keyword evidence="1" id="KW-1133">Transmembrane helix</keyword>
<keyword evidence="3" id="KW-1185">Reference proteome</keyword>